<dbReference type="Proteomes" id="UP000821845">
    <property type="component" value="Chromosome 4"/>
</dbReference>
<protein>
    <submittedName>
        <fullName evidence="1">Uncharacterized protein</fullName>
    </submittedName>
</protein>
<reference evidence="1" key="1">
    <citation type="submission" date="2020-05" db="EMBL/GenBank/DDBJ databases">
        <title>Large-scale comparative analyses of tick genomes elucidate their genetic diversity and vector capacities.</title>
        <authorList>
            <person name="Jia N."/>
            <person name="Wang J."/>
            <person name="Shi W."/>
            <person name="Du L."/>
            <person name="Sun Y."/>
            <person name="Zhan W."/>
            <person name="Jiang J."/>
            <person name="Wang Q."/>
            <person name="Zhang B."/>
            <person name="Ji P."/>
            <person name="Sakyi L.B."/>
            <person name="Cui X."/>
            <person name="Yuan T."/>
            <person name="Jiang B."/>
            <person name="Yang W."/>
            <person name="Lam T.T.-Y."/>
            <person name="Chang Q."/>
            <person name="Ding S."/>
            <person name="Wang X."/>
            <person name="Zhu J."/>
            <person name="Ruan X."/>
            <person name="Zhao L."/>
            <person name="Wei J."/>
            <person name="Que T."/>
            <person name="Du C."/>
            <person name="Cheng J."/>
            <person name="Dai P."/>
            <person name="Han X."/>
            <person name="Huang E."/>
            <person name="Gao Y."/>
            <person name="Liu J."/>
            <person name="Shao H."/>
            <person name="Ye R."/>
            <person name="Li L."/>
            <person name="Wei W."/>
            <person name="Wang X."/>
            <person name="Wang C."/>
            <person name="Yang T."/>
            <person name="Huo Q."/>
            <person name="Li W."/>
            <person name="Guo W."/>
            <person name="Chen H."/>
            <person name="Zhou L."/>
            <person name="Ni X."/>
            <person name="Tian J."/>
            <person name="Zhou Y."/>
            <person name="Sheng Y."/>
            <person name="Liu T."/>
            <person name="Pan Y."/>
            <person name="Xia L."/>
            <person name="Li J."/>
            <person name="Zhao F."/>
            <person name="Cao W."/>
        </authorList>
    </citation>
    <scope>NUCLEOTIDE SEQUENCE</scope>
    <source>
        <strain evidence="1">Hyas-2018</strain>
    </source>
</reference>
<proteinExistence type="predicted"/>
<evidence type="ECO:0000313" key="2">
    <source>
        <dbReference type="Proteomes" id="UP000821845"/>
    </source>
</evidence>
<sequence length="77" mass="9093">MFELNRFERQFTKIDLPWSRLITPFDYDSIMLYGSTAFSIDKSSPTMLKKNGDTLEDVHNKPGMSFSDRIRVDKLYH</sequence>
<evidence type="ECO:0000313" key="1">
    <source>
        <dbReference type="EMBL" id="KAH6934700.1"/>
    </source>
</evidence>
<accession>A0ACB7SJF0</accession>
<keyword evidence="2" id="KW-1185">Reference proteome</keyword>
<dbReference type="EMBL" id="CM023484">
    <property type="protein sequence ID" value="KAH6934700.1"/>
    <property type="molecule type" value="Genomic_DNA"/>
</dbReference>
<gene>
    <name evidence="1" type="ORF">HPB50_027215</name>
</gene>
<organism evidence="1 2">
    <name type="scientific">Hyalomma asiaticum</name>
    <name type="common">Tick</name>
    <dbReference type="NCBI Taxonomy" id="266040"/>
    <lineage>
        <taxon>Eukaryota</taxon>
        <taxon>Metazoa</taxon>
        <taxon>Ecdysozoa</taxon>
        <taxon>Arthropoda</taxon>
        <taxon>Chelicerata</taxon>
        <taxon>Arachnida</taxon>
        <taxon>Acari</taxon>
        <taxon>Parasitiformes</taxon>
        <taxon>Ixodida</taxon>
        <taxon>Ixodoidea</taxon>
        <taxon>Ixodidae</taxon>
        <taxon>Hyalomminae</taxon>
        <taxon>Hyalomma</taxon>
    </lineage>
</organism>
<name>A0ACB7SJF0_HYAAI</name>
<comment type="caution">
    <text evidence="1">The sequence shown here is derived from an EMBL/GenBank/DDBJ whole genome shotgun (WGS) entry which is preliminary data.</text>
</comment>